<dbReference type="Proteomes" id="UP000729402">
    <property type="component" value="Unassembled WGS sequence"/>
</dbReference>
<evidence type="ECO:0000313" key="2">
    <source>
        <dbReference type="Proteomes" id="UP000729402"/>
    </source>
</evidence>
<dbReference type="AlphaFoldDB" id="A0A8J5W4A7"/>
<protein>
    <submittedName>
        <fullName evidence="1">Uncharacterized protein</fullName>
    </submittedName>
</protein>
<comment type="caution">
    <text evidence="1">The sequence shown here is derived from an EMBL/GenBank/DDBJ whole genome shotgun (WGS) entry which is preliminary data.</text>
</comment>
<evidence type="ECO:0000313" key="1">
    <source>
        <dbReference type="EMBL" id="KAG8078078.1"/>
    </source>
</evidence>
<reference evidence="1" key="2">
    <citation type="submission" date="2021-02" db="EMBL/GenBank/DDBJ databases">
        <authorList>
            <person name="Kimball J.A."/>
            <person name="Haas M.W."/>
            <person name="Macchietto M."/>
            <person name="Kono T."/>
            <person name="Duquette J."/>
            <person name="Shao M."/>
        </authorList>
    </citation>
    <scope>NUCLEOTIDE SEQUENCE</scope>
    <source>
        <tissue evidence="1">Fresh leaf tissue</tissue>
    </source>
</reference>
<dbReference type="EMBL" id="JAAALK010000282">
    <property type="protein sequence ID" value="KAG8078078.1"/>
    <property type="molecule type" value="Genomic_DNA"/>
</dbReference>
<gene>
    <name evidence="1" type="ORF">GUJ93_ZPchr0007g3615</name>
</gene>
<proteinExistence type="predicted"/>
<keyword evidence="2" id="KW-1185">Reference proteome</keyword>
<accession>A0A8J5W4A7</accession>
<name>A0A8J5W4A7_ZIZPA</name>
<sequence>MSFFPAGHFTGGGAVQPTAPTGALQITIIWYARESSSALQQCVSLLVLCADAKTQAQHRTLQETTTAEAGNEKWQPDSQDNVAVSLTMSEGRTDHYFDDGTYGMENSGTCRWHTTAPLVGDGNTPLQLKRAARHPITDGKSLLIPDDQDINPLPL</sequence>
<organism evidence="1 2">
    <name type="scientific">Zizania palustris</name>
    <name type="common">Northern wild rice</name>
    <dbReference type="NCBI Taxonomy" id="103762"/>
    <lineage>
        <taxon>Eukaryota</taxon>
        <taxon>Viridiplantae</taxon>
        <taxon>Streptophyta</taxon>
        <taxon>Embryophyta</taxon>
        <taxon>Tracheophyta</taxon>
        <taxon>Spermatophyta</taxon>
        <taxon>Magnoliopsida</taxon>
        <taxon>Liliopsida</taxon>
        <taxon>Poales</taxon>
        <taxon>Poaceae</taxon>
        <taxon>BOP clade</taxon>
        <taxon>Oryzoideae</taxon>
        <taxon>Oryzeae</taxon>
        <taxon>Zizaniinae</taxon>
        <taxon>Zizania</taxon>
    </lineage>
</organism>
<reference evidence="1" key="1">
    <citation type="journal article" date="2021" name="bioRxiv">
        <title>Whole Genome Assembly and Annotation of Northern Wild Rice, Zizania palustris L., Supports a Whole Genome Duplication in the Zizania Genus.</title>
        <authorList>
            <person name="Haas M."/>
            <person name="Kono T."/>
            <person name="Macchietto M."/>
            <person name="Millas R."/>
            <person name="McGilp L."/>
            <person name="Shao M."/>
            <person name="Duquette J."/>
            <person name="Hirsch C.N."/>
            <person name="Kimball J."/>
        </authorList>
    </citation>
    <scope>NUCLEOTIDE SEQUENCE</scope>
    <source>
        <tissue evidence="1">Fresh leaf tissue</tissue>
    </source>
</reference>